<dbReference type="EnsemblMetazoa" id="ISCW006125-RA">
    <property type="protein sequence ID" value="ISCW006125-PA"/>
    <property type="gene ID" value="ISCW006125"/>
</dbReference>
<reference evidence="3" key="2">
    <citation type="submission" date="2020-05" db="UniProtKB">
        <authorList>
            <consortium name="EnsemblMetazoa"/>
        </authorList>
    </citation>
    <scope>IDENTIFICATION</scope>
    <source>
        <strain evidence="3">wikel</strain>
    </source>
</reference>
<feature type="domain" description="Alcohol dehydrogenase-like N-terminal" evidence="1">
    <location>
        <begin position="35"/>
        <end position="91"/>
    </location>
</feature>
<dbReference type="KEGG" id="isc:8050912"/>
<dbReference type="PANTHER" id="PTHR43677">
    <property type="entry name" value="SHORT-CHAIN DEHYDROGENASE/REDUCTASE"/>
    <property type="match status" value="1"/>
</dbReference>
<dbReference type="VEuPathDB" id="VectorBase:ISCI006125"/>
<dbReference type="InParanoid" id="B7PMK0"/>
<dbReference type="EMBL" id="ABJB010020090">
    <property type="status" value="NOT_ANNOTATED_CDS"/>
    <property type="molecule type" value="Genomic_DNA"/>
</dbReference>
<evidence type="ECO:0000259" key="1">
    <source>
        <dbReference type="Pfam" id="PF08240"/>
    </source>
</evidence>
<dbReference type="InterPro" id="IPR011032">
    <property type="entry name" value="GroES-like_sf"/>
</dbReference>
<dbReference type="Pfam" id="PF08240">
    <property type="entry name" value="ADH_N"/>
    <property type="match status" value="1"/>
</dbReference>
<evidence type="ECO:0007829" key="5">
    <source>
        <dbReference type="PeptideAtlas" id="B7PMK0"/>
    </source>
</evidence>
<keyword evidence="5" id="KW-1267">Proteomics identification</keyword>
<dbReference type="PANTHER" id="PTHR43677:SF3">
    <property type="entry name" value="PROSTAGLANDIN REDUCTASE 3"/>
    <property type="match status" value="1"/>
</dbReference>
<organism>
    <name type="scientific">Ixodes scapularis</name>
    <name type="common">Black-legged tick</name>
    <name type="synonym">Deer tick</name>
    <dbReference type="NCBI Taxonomy" id="6945"/>
    <lineage>
        <taxon>Eukaryota</taxon>
        <taxon>Metazoa</taxon>
        <taxon>Ecdysozoa</taxon>
        <taxon>Arthropoda</taxon>
        <taxon>Chelicerata</taxon>
        <taxon>Arachnida</taxon>
        <taxon>Acari</taxon>
        <taxon>Parasitiformes</taxon>
        <taxon>Ixodida</taxon>
        <taxon>Ixodoidea</taxon>
        <taxon>Ixodidae</taxon>
        <taxon>Ixodinae</taxon>
        <taxon>Ixodes</taxon>
    </lineage>
</organism>
<dbReference type="SUPFAM" id="SSF50129">
    <property type="entry name" value="GroES-like"/>
    <property type="match status" value="1"/>
</dbReference>
<dbReference type="OrthoDB" id="809632at2759"/>
<dbReference type="InterPro" id="IPR013154">
    <property type="entry name" value="ADH-like_N"/>
</dbReference>
<accession>B7PMK0</accession>
<reference evidence="2 4" key="1">
    <citation type="submission" date="2008-03" db="EMBL/GenBank/DDBJ databases">
        <title>Annotation of Ixodes scapularis.</title>
        <authorList>
            <consortium name="Ixodes scapularis Genome Project Consortium"/>
            <person name="Caler E."/>
            <person name="Hannick L.I."/>
            <person name="Bidwell S."/>
            <person name="Joardar V."/>
            <person name="Thiagarajan M."/>
            <person name="Amedeo P."/>
            <person name="Galinsky K.J."/>
            <person name="Schobel S."/>
            <person name="Inman J."/>
            <person name="Hostetler J."/>
            <person name="Miller J."/>
            <person name="Hammond M."/>
            <person name="Megy K."/>
            <person name="Lawson D."/>
            <person name="Kodira C."/>
            <person name="Sutton G."/>
            <person name="Meyer J."/>
            <person name="Hill C.A."/>
            <person name="Birren B."/>
            <person name="Nene V."/>
            <person name="Collins F."/>
            <person name="Alarcon-Chaidez F."/>
            <person name="Wikel S."/>
            <person name="Strausberg R."/>
        </authorList>
    </citation>
    <scope>NUCLEOTIDE SEQUENCE [LARGE SCALE GENOMIC DNA]</scope>
    <source>
        <strain evidence="4">Wikel</strain>
        <strain evidence="2">Wikel colony</strain>
    </source>
</reference>
<gene>
    <name evidence="3" type="primary">8050912</name>
    <name evidence="2" type="ORF">IscW_ISCW006125</name>
</gene>
<keyword evidence="4" id="KW-1185">Reference proteome</keyword>
<dbReference type="Proteomes" id="UP000001555">
    <property type="component" value="Unassembled WGS sequence"/>
</dbReference>
<dbReference type="AlphaFoldDB" id="B7PMK0"/>
<dbReference type="HOGENOM" id="CLU_2362044_0_0_1"/>
<dbReference type="InterPro" id="IPR051397">
    <property type="entry name" value="Zn-ADH-like_protein"/>
</dbReference>
<dbReference type="STRING" id="6945.B7PMK0"/>
<dbReference type="VEuPathDB" id="VectorBase:ISCW006125"/>
<name>B7PMK0_IXOSC</name>
<evidence type="ECO:0000313" key="3">
    <source>
        <dbReference type="EnsemblMetazoa" id="ISCW006125-PA"/>
    </source>
</evidence>
<proteinExistence type="evidence at protein level"/>
<evidence type="ECO:0000313" key="4">
    <source>
        <dbReference type="Proteomes" id="UP000001555"/>
    </source>
</evidence>
<dbReference type="EMBL" id="DS747845">
    <property type="protein sequence ID" value="EEC07822.1"/>
    <property type="molecule type" value="Genomic_DNA"/>
</dbReference>
<evidence type="ECO:0000313" key="2">
    <source>
        <dbReference type="EMBL" id="EEC07822.1"/>
    </source>
</evidence>
<dbReference type="Gene3D" id="3.90.180.10">
    <property type="entry name" value="Medium-chain alcohol dehydrogenases, catalytic domain"/>
    <property type="match status" value="1"/>
</dbReference>
<protein>
    <recommendedName>
        <fullName evidence="1">Alcohol dehydrogenase-like N-terminal domain-containing protein</fullName>
    </recommendedName>
</protein>
<dbReference type="PaxDb" id="6945-B7PMK0"/>
<sequence>MNLPSEYRKLVCVKVTPNFREAVSVVTERTPKLERGEVFLKTKYAGINASDVNVTSARLTSEATPPFNVGIESVAKVVPVVDVVKHLLVGDVRWPT</sequence>